<sequence>SGFCSGPDCERRRVPASGGAFLSLLCSFSLCYIVVSLTLSALSDALLWRLPELVFTAGKLRLRRRFRCGSLSSAFRVRVKTGFEFRLVIWRPERFSADSLLVLLRIGDGASCSVSLSARARVVSGCVAVIFSVGFRVWFKFGGQALFFFFSVNYTVFVCPSRFIVSPVLCISMIQSHLPNRFLGFLDSPSTASSPRRRRVQSRFSVPEQGAVLFLVWKVMKIKTQWFLLTSPSSGLVDGVWSSVFLLGRSFCQFSAVGA</sequence>
<accession>A0ABQ7Z096</accession>
<evidence type="ECO:0000313" key="2">
    <source>
        <dbReference type="EMBL" id="KAH0873615.1"/>
    </source>
</evidence>
<comment type="caution">
    <text evidence="3">The sequence shown here is derived from an EMBL/GenBank/DDBJ whole genome shotgun (WGS) entry which is preliminary data.</text>
</comment>
<name>A0ABQ7Z096_BRANA</name>
<proteinExistence type="predicted"/>
<reference evidence="3 4" key="1">
    <citation type="submission" date="2021-05" db="EMBL/GenBank/DDBJ databases">
        <title>Genome Assembly of Synthetic Allotetraploid Brassica napus Reveals Homoeologous Exchanges between Subgenomes.</title>
        <authorList>
            <person name="Davis J.T."/>
        </authorList>
    </citation>
    <scope>NUCLEOTIDE SEQUENCE [LARGE SCALE GENOMIC DNA]</scope>
    <source>
        <strain evidence="4">cv. Da-Ae</strain>
        <tissue evidence="3">Seedling</tissue>
    </source>
</reference>
<evidence type="ECO:0000313" key="4">
    <source>
        <dbReference type="Proteomes" id="UP000824890"/>
    </source>
</evidence>
<keyword evidence="1" id="KW-0472">Membrane</keyword>
<keyword evidence="4" id="KW-1185">Reference proteome</keyword>
<evidence type="ECO:0000313" key="3">
    <source>
        <dbReference type="EMBL" id="KAH0873616.1"/>
    </source>
</evidence>
<feature type="transmembrane region" description="Helical" evidence="1">
    <location>
        <begin position="145"/>
        <end position="165"/>
    </location>
</feature>
<feature type="transmembrane region" description="Helical" evidence="1">
    <location>
        <begin position="20"/>
        <end position="42"/>
    </location>
</feature>
<organism evidence="3 4">
    <name type="scientific">Brassica napus</name>
    <name type="common">Rape</name>
    <dbReference type="NCBI Taxonomy" id="3708"/>
    <lineage>
        <taxon>Eukaryota</taxon>
        <taxon>Viridiplantae</taxon>
        <taxon>Streptophyta</taxon>
        <taxon>Embryophyta</taxon>
        <taxon>Tracheophyta</taxon>
        <taxon>Spermatophyta</taxon>
        <taxon>Magnoliopsida</taxon>
        <taxon>eudicotyledons</taxon>
        <taxon>Gunneridae</taxon>
        <taxon>Pentapetalae</taxon>
        <taxon>rosids</taxon>
        <taxon>malvids</taxon>
        <taxon>Brassicales</taxon>
        <taxon>Brassicaceae</taxon>
        <taxon>Brassiceae</taxon>
        <taxon>Brassica</taxon>
    </lineage>
</organism>
<dbReference type="Proteomes" id="UP000824890">
    <property type="component" value="Unassembled WGS sequence"/>
</dbReference>
<feature type="transmembrane region" description="Helical" evidence="1">
    <location>
        <begin position="122"/>
        <end position="139"/>
    </location>
</feature>
<dbReference type="EMBL" id="JAGKQM010000016">
    <property type="protein sequence ID" value="KAH0873616.1"/>
    <property type="molecule type" value="Genomic_DNA"/>
</dbReference>
<keyword evidence="1" id="KW-0812">Transmembrane</keyword>
<keyword evidence="1" id="KW-1133">Transmembrane helix</keyword>
<feature type="non-terminal residue" evidence="3">
    <location>
        <position position="259"/>
    </location>
</feature>
<gene>
    <name evidence="2" type="ORF">HID58_070977</name>
    <name evidence="3" type="ORF">HID58_070978</name>
</gene>
<feature type="non-terminal residue" evidence="3">
    <location>
        <position position="1"/>
    </location>
</feature>
<protein>
    <submittedName>
        <fullName evidence="3">Uncharacterized protein</fullName>
    </submittedName>
</protein>
<evidence type="ECO:0000256" key="1">
    <source>
        <dbReference type="SAM" id="Phobius"/>
    </source>
</evidence>
<dbReference type="EMBL" id="JAGKQM010000016">
    <property type="protein sequence ID" value="KAH0873615.1"/>
    <property type="molecule type" value="Genomic_DNA"/>
</dbReference>